<dbReference type="Proteomes" id="UP000028582">
    <property type="component" value="Unassembled WGS sequence"/>
</dbReference>
<proteinExistence type="predicted"/>
<dbReference type="AlphaFoldDB" id="A0A080Z2I2"/>
<evidence type="ECO:0000313" key="2">
    <source>
        <dbReference type="EMBL" id="ETO60843.1"/>
    </source>
</evidence>
<evidence type="ECO:0000313" key="3">
    <source>
        <dbReference type="Proteomes" id="UP000028582"/>
    </source>
</evidence>
<evidence type="ECO:0000259" key="1">
    <source>
        <dbReference type="PROSITE" id="PS50222"/>
    </source>
</evidence>
<accession>A0A080Z2I2</accession>
<dbReference type="OrthoDB" id="61834at2759"/>
<name>A0A080Z2I2_PHYNI</name>
<dbReference type="PROSITE" id="PS50222">
    <property type="entry name" value="EF_HAND_2"/>
    <property type="match status" value="1"/>
</dbReference>
<dbReference type="Gene3D" id="1.10.238.10">
    <property type="entry name" value="EF-hand"/>
    <property type="match status" value="1"/>
</dbReference>
<gene>
    <name evidence="2" type="ORF">F444_21013</name>
</gene>
<dbReference type="EMBL" id="ANJA01003870">
    <property type="protein sequence ID" value="ETO60843.1"/>
    <property type="molecule type" value="Genomic_DNA"/>
</dbReference>
<dbReference type="InterPro" id="IPR011992">
    <property type="entry name" value="EF-hand-dom_pair"/>
</dbReference>
<reference evidence="2 3" key="1">
    <citation type="submission" date="2013-11" db="EMBL/GenBank/DDBJ databases">
        <title>The Genome Sequence of Phytophthora parasitica P1976.</title>
        <authorList>
            <consortium name="The Broad Institute Genomics Platform"/>
            <person name="Russ C."/>
            <person name="Tyler B."/>
            <person name="Panabieres F."/>
            <person name="Shan W."/>
            <person name="Tripathy S."/>
            <person name="Grunwald N."/>
            <person name="Machado M."/>
            <person name="Johnson C.S."/>
            <person name="Walker B."/>
            <person name="Young S."/>
            <person name="Zeng Q."/>
            <person name="Gargeya S."/>
            <person name="Fitzgerald M."/>
            <person name="Haas B."/>
            <person name="Abouelleil A."/>
            <person name="Allen A.W."/>
            <person name="Alvarado L."/>
            <person name="Arachchi H.M."/>
            <person name="Berlin A.M."/>
            <person name="Chapman S.B."/>
            <person name="Gainer-Dewar J."/>
            <person name="Goldberg J."/>
            <person name="Griggs A."/>
            <person name="Gujja S."/>
            <person name="Hansen M."/>
            <person name="Howarth C."/>
            <person name="Imamovic A."/>
            <person name="Ireland A."/>
            <person name="Larimer J."/>
            <person name="McCowan C."/>
            <person name="Murphy C."/>
            <person name="Pearson M."/>
            <person name="Poon T.W."/>
            <person name="Priest M."/>
            <person name="Roberts A."/>
            <person name="Saif S."/>
            <person name="Shea T."/>
            <person name="Sisk P."/>
            <person name="Sykes S."/>
            <person name="Wortman J."/>
            <person name="Nusbaum C."/>
            <person name="Birren B."/>
        </authorList>
    </citation>
    <scope>NUCLEOTIDE SEQUENCE [LARGE SCALE GENOMIC DNA]</scope>
    <source>
        <strain evidence="2 3">P1976</strain>
    </source>
</reference>
<protein>
    <recommendedName>
        <fullName evidence="1">EF-hand domain-containing protein</fullName>
    </recommendedName>
</protein>
<dbReference type="InterPro" id="IPR002048">
    <property type="entry name" value="EF_hand_dom"/>
</dbReference>
<dbReference type="GO" id="GO:0005509">
    <property type="term" value="F:calcium ion binding"/>
    <property type="evidence" value="ECO:0007669"/>
    <property type="project" value="InterPro"/>
</dbReference>
<feature type="domain" description="EF-hand" evidence="1">
    <location>
        <begin position="148"/>
        <end position="174"/>
    </location>
</feature>
<dbReference type="SUPFAM" id="SSF47473">
    <property type="entry name" value="EF-hand"/>
    <property type="match status" value="1"/>
</dbReference>
<sequence length="333" mass="38162">MHRLSAAVTAPTRSSSRLSLGRLFKQQPIEELPELRSILAVQNLVAKIPEQPKPRRLNENDAYRQWIETYRNSNSLSAQSQLDKDAFNAFVKEASDYLQKLENEAFDGCDKIGPMEDEELSSPKADAFVEAVKMKLSRHICTQAVSSFDLLDKDKDGKVRVDEVEKLLQVAAHGNGIEWLKSQFHLYDADGDDVVNEAESKLILDSMIATQKAVMTEIFATHVESMPKKHEKLFTKSLSEEDFKSKIPEKVRCVFHFANKLDEERKTYDWELFENSQKVEFPELHNLLAVYAKGFYDERFTFYERKQEKRNTRYKGLLLAAAIGLGDYIAAVI</sequence>
<comment type="caution">
    <text evidence="2">The sequence shown here is derived from an EMBL/GenBank/DDBJ whole genome shotgun (WGS) entry which is preliminary data.</text>
</comment>
<organism evidence="2 3">
    <name type="scientific">Phytophthora nicotianae P1976</name>
    <dbReference type="NCBI Taxonomy" id="1317066"/>
    <lineage>
        <taxon>Eukaryota</taxon>
        <taxon>Sar</taxon>
        <taxon>Stramenopiles</taxon>
        <taxon>Oomycota</taxon>
        <taxon>Peronosporomycetes</taxon>
        <taxon>Peronosporales</taxon>
        <taxon>Peronosporaceae</taxon>
        <taxon>Phytophthora</taxon>
    </lineage>
</organism>